<proteinExistence type="predicted"/>
<dbReference type="PIR" id="G84503">
    <property type="entry name" value="G84503"/>
</dbReference>
<reference evidence="2" key="2">
    <citation type="submission" date="2000-03" db="EMBL/GenBank/DDBJ databases">
        <authorList>
            <person name="Lin X."/>
            <person name="Kaul S."/>
            <person name="Shea T.P."/>
            <person name="Fujii C.Y."/>
            <person name="Shen M."/>
            <person name="VanAken S.E."/>
            <person name="Barnstead M.E."/>
            <person name="Mason T.M."/>
            <person name="Bowman C.L."/>
            <person name="Ronning C.M."/>
            <person name="Benito M.-I."/>
            <person name="Carrera A.J."/>
            <person name="Creasy T.H."/>
            <person name="Buell C.R."/>
            <person name="Town C.D."/>
            <person name="Nierman W.C."/>
            <person name="Fraser C.M."/>
            <person name="Venter J.C."/>
        </authorList>
    </citation>
    <scope>NUCLEOTIDE SEQUENCE</scope>
</reference>
<evidence type="ECO:0000256" key="1">
    <source>
        <dbReference type="SAM" id="MobiDB-lite"/>
    </source>
</evidence>
<accession>Q9SHR9</accession>
<evidence type="ECO:0000313" key="2">
    <source>
        <dbReference type="EMBL" id="AAD26889.1"/>
    </source>
</evidence>
<reference key="1">
    <citation type="journal article" date="1999" name="Nature">
        <title>Sequence and analysis of chromosome 2 of the plant Arabidopsis thaliana.</title>
        <authorList>
            <person name="Lin X."/>
            <person name="Kaul S."/>
            <person name="Rounsley S."/>
            <person name="Shea T.P."/>
            <person name="Benito M.I."/>
            <person name="Town C.D."/>
            <person name="Fujii C.Y."/>
            <person name="Mason T."/>
            <person name="Bowman C.L."/>
            <person name="Barnstead M."/>
            <person name="Feldblyum T.V."/>
            <person name="Buell C.R."/>
            <person name="Ketchum K.A."/>
            <person name="Lee J."/>
            <person name="Ronning C.M."/>
            <person name="Koo H.L."/>
            <person name="Moffat K.S."/>
            <person name="Cronin L.A."/>
            <person name="Shen M."/>
            <person name="Pai G."/>
            <person name="Van Aken S."/>
            <person name="Umayam L."/>
            <person name="Tallon L.J."/>
            <person name="Gill J.E."/>
            <person name="Adams M.D."/>
            <person name="Carrera A.J."/>
            <person name="Creasy T.H."/>
            <person name="Goodman H.M."/>
            <person name="Somerville C.R."/>
            <person name="Copenhaver G.P."/>
            <person name="Preuss D."/>
            <person name="Nierman W.C."/>
            <person name="White O."/>
            <person name="Eisen J.A."/>
            <person name="Salzberg S.L."/>
            <person name="Fraser C.M."/>
            <person name="Venter J.C."/>
        </authorList>
    </citation>
    <scope>NUCLEOTIDE SEQUENCE [LARGE SCALE GENOMIC DNA]</scope>
    <source>
        <strain>cv. Columbia</strain>
    </source>
</reference>
<sequence>MCEHPELSGIRPLSANDDVLFEGVSFRQFELYQVSLDAYKKKKFFKDVNNYYWDEPYLYKKRKMMGYSKGEHQELSGIRPLSANEDLLFEGELQEFTCNTKMLIVVPDVVGVLRDRAGQGYNEDGQKIDEQENLIPDFAEGDNQHHLGVGHTKANAELQLLQMDVLFNLMTTTRLICSMLVIPAILVTKPTLNPLIRNHSTLSLSVDRHDLDVDQHSYGPDNPSAFDGAKSSGLDTEVSTTDDNVDEKWTDVEIDEVHGTSKQPQDEADELVDENRSQAMVSIDTTTCIDRHTTQAEPEFLIRAGFRVEFTADTPGITVTSPTAPSLLDPPHKRLRNSFPPPKTPDFINKSLKFPKTVSRFSKPRVSRRALVCSFDDCGDRPHALTSYTPAWMMRGLSLRYLLPPSDPPDPQTPPKSSY</sequence>
<feature type="region of interest" description="Disordered" evidence="1">
    <location>
        <begin position="213"/>
        <end position="242"/>
    </location>
</feature>
<reference evidence="2" key="3">
    <citation type="submission" date="2002-02" db="EMBL/GenBank/DDBJ databases">
        <authorList>
            <person name="Town C.D."/>
            <person name="Kaul S."/>
        </authorList>
    </citation>
    <scope>NUCLEOTIDE SEQUENCE</scope>
</reference>
<feature type="compositionally biased region" description="Polar residues" evidence="1">
    <location>
        <begin position="233"/>
        <end position="242"/>
    </location>
</feature>
<protein>
    <submittedName>
        <fullName evidence="2">Uncharacterized protein At2g12610</fullName>
    </submittedName>
</protein>
<organism evidence="2">
    <name type="scientific">Arabidopsis thaliana</name>
    <name type="common">Mouse-ear cress</name>
    <dbReference type="NCBI Taxonomy" id="3702"/>
    <lineage>
        <taxon>Eukaryota</taxon>
        <taxon>Viridiplantae</taxon>
        <taxon>Streptophyta</taxon>
        <taxon>Embryophyta</taxon>
        <taxon>Tracheophyta</taxon>
        <taxon>Spermatophyta</taxon>
        <taxon>Magnoliopsida</taxon>
        <taxon>eudicotyledons</taxon>
        <taxon>Gunneridae</taxon>
        <taxon>Pentapetalae</taxon>
        <taxon>rosids</taxon>
        <taxon>malvids</taxon>
        <taxon>Brassicales</taxon>
        <taxon>Brassicaceae</taxon>
        <taxon>Camelineae</taxon>
        <taxon>Arabidopsis</taxon>
    </lineage>
</organism>
<dbReference type="AlphaFoldDB" id="Q9SHR9"/>
<name>Q9SHR9_ARATH</name>
<dbReference type="EMBL" id="AC007295">
    <property type="protein sequence ID" value="AAD26889.1"/>
    <property type="molecule type" value="Genomic_DNA"/>
</dbReference>